<comment type="caution">
    <text evidence="1">The sequence shown here is derived from an EMBL/GenBank/DDBJ whole genome shotgun (WGS) entry which is preliminary data.</text>
</comment>
<organism evidence="1 2">
    <name type="scientific">Saccharomonospora viridis</name>
    <dbReference type="NCBI Taxonomy" id="1852"/>
    <lineage>
        <taxon>Bacteria</taxon>
        <taxon>Bacillati</taxon>
        <taxon>Actinomycetota</taxon>
        <taxon>Actinomycetes</taxon>
        <taxon>Pseudonocardiales</taxon>
        <taxon>Pseudonocardiaceae</taxon>
        <taxon>Saccharomonospora</taxon>
    </lineage>
</organism>
<reference evidence="1 2" key="1">
    <citation type="submission" date="2014-10" db="EMBL/GenBank/DDBJ databases">
        <title>Genome sequence of Micropolyspora internatus JCM3315.</title>
        <authorList>
            <person name="Shin S.-K."/>
            <person name="Yi H."/>
        </authorList>
    </citation>
    <scope>NUCLEOTIDE SEQUENCE [LARGE SCALE GENOMIC DNA]</scope>
    <source>
        <strain evidence="1 2">JCM 3315</strain>
    </source>
</reference>
<name>A0A837DBH1_9PSEU</name>
<dbReference type="AlphaFoldDB" id="A0A837DBH1"/>
<evidence type="ECO:0000313" key="1">
    <source>
        <dbReference type="EMBL" id="KHF43714.1"/>
    </source>
</evidence>
<dbReference type="EMBL" id="JRZE01000005">
    <property type="protein sequence ID" value="KHF43714.1"/>
    <property type="molecule type" value="Genomic_DNA"/>
</dbReference>
<proteinExistence type="predicted"/>
<protein>
    <submittedName>
        <fullName evidence="1">Uncharacterized protein</fullName>
    </submittedName>
</protein>
<gene>
    <name evidence="1" type="ORF">MINT15_24390</name>
</gene>
<evidence type="ECO:0000313" key="2">
    <source>
        <dbReference type="Proteomes" id="UP000030848"/>
    </source>
</evidence>
<accession>A0A837DBH1</accession>
<sequence length="38" mass="4071">MRQANITDGGLPYAPRPWSEGAARVDETGVSRRAAVLT</sequence>
<dbReference type="Proteomes" id="UP000030848">
    <property type="component" value="Unassembled WGS sequence"/>
</dbReference>